<keyword evidence="2" id="KW-1185">Reference proteome</keyword>
<accession>A0A418VEM0</accession>
<evidence type="ECO:0000313" key="2">
    <source>
        <dbReference type="Proteomes" id="UP000286287"/>
    </source>
</evidence>
<comment type="caution">
    <text evidence="1">The sequence shown here is derived from an EMBL/GenBank/DDBJ whole genome shotgun (WGS) entry which is preliminary data.</text>
</comment>
<dbReference type="EMBL" id="QYUJ01000009">
    <property type="protein sequence ID" value="RJF74561.1"/>
    <property type="molecule type" value="Genomic_DNA"/>
</dbReference>
<organism evidence="1 2">
    <name type="scientific">Deinococcus cavernae</name>
    <dbReference type="NCBI Taxonomy" id="2320857"/>
    <lineage>
        <taxon>Bacteria</taxon>
        <taxon>Thermotogati</taxon>
        <taxon>Deinococcota</taxon>
        <taxon>Deinococci</taxon>
        <taxon>Deinococcales</taxon>
        <taxon>Deinococcaceae</taxon>
        <taxon>Deinococcus</taxon>
    </lineage>
</organism>
<evidence type="ECO:0000313" key="1">
    <source>
        <dbReference type="EMBL" id="RJF74561.1"/>
    </source>
</evidence>
<dbReference type="AlphaFoldDB" id="A0A418VEM0"/>
<protein>
    <submittedName>
        <fullName evidence="1">Uncharacterized protein</fullName>
    </submittedName>
</protein>
<name>A0A418VEM0_9DEIO</name>
<dbReference type="Proteomes" id="UP000286287">
    <property type="component" value="Unassembled WGS sequence"/>
</dbReference>
<proteinExistence type="predicted"/>
<reference evidence="1 2" key="1">
    <citation type="submission" date="2018-09" db="EMBL/GenBank/DDBJ databases">
        <authorList>
            <person name="Zhu H."/>
        </authorList>
    </citation>
    <scope>NUCLEOTIDE SEQUENCE [LARGE SCALE GENOMIC DNA]</scope>
    <source>
        <strain evidence="1 2">K2S05-167</strain>
    </source>
</reference>
<gene>
    <name evidence="1" type="ORF">D3875_03205</name>
</gene>
<sequence length="550" mass="62790">MFAVQEWVQEHTRQGVEPDVLITSLANVEQPLAWLRAADLLREQNRSDPRGDELISSVYAQGNHYEKMLALIAEQHGKLLRVLPTPRIIAREVEAALLSLADEIQNLSPHPLRLETEWRYMRALRSTYFALEDSDQMHRWSARLLMLAEVSRNPAMLREAQRVRMADLNRSNEFSRMAAMQLPGDDLSVLPSYTLETFRPLIIGLTNLAAFPKIDQLIANAPEHLQTHDAIHAYQTWTHLYAGDLTFPDVPDVQFLDKYQWQIEALHLAGNQDTEFPSPTAQQRRREAWQRVLDLSSEQRVENTLTVDVLFNSWLRGRMHLALGRYDLASHEQRHLPVASREMLADRALIAALKLDIAMSPALLEETWVQEASQELRAVFRDARAIPFADTDTLRKLVLRWHPQVAAYAALMDDPIVEFSPIVENVIVAMERTTWRGKRVPPTVYPYLTRLALRLPTMPLHLTGNALAQLRRIGQDERFDLPLWGPLLTALPLALCALRHEPGRTHKVAEILNTFGSGGLEQDAQLLELRQTFQKPEVAVDEVVALLRQS</sequence>